<accession>C6SAY4</accession>
<evidence type="ECO:0000256" key="1">
    <source>
        <dbReference type="SAM" id="MobiDB-lite"/>
    </source>
</evidence>
<dbReference type="EMBL" id="AM889137">
    <property type="protein sequence ID" value="CBA04375.1"/>
    <property type="molecule type" value="Genomic_DNA"/>
</dbReference>
<proteinExistence type="predicted"/>
<gene>
    <name evidence="2" type="ORF">NME_0445</name>
</gene>
<evidence type="ECO:0000313" key="2">
    <source>
        <dbReference type="EMBL" id="CBA04375.1"/>
    </source>
</evidence>
<dbReference type="AlphaFoldDB" id="C6SAY4"/>
<reference evidence="2" key="1">
    <citation type="journal article" date="2008" name="Proc. Natl. Acad. Sci. U.S.A.">
        <title>Whole-genome comparison of disease and carriage strains provides insights into virulence evolution in Neisseria meningitidis.</title>
        <authorList>
            <person name="Schoen C."/>
            <person name="Blom J."/>
            <person name="Claus H."/>
            <person name="Schramm-Glueck A."/>
            <person name="Brandt P."/>
            <person name="Mueller T."/>
            <person name="Goesmann A."/>
            <person name="Joseph B."/>
            <person name="Konietzny S."/>
            <person name="Kurzai O."/>
            <person name="Schmitt C."/>
            <person name="Friedrich T."/>
            <person name="Linke B."/>
            <person name="Vogel U."/>
            <person name="Frosch M."/>
        </authorList>
    </citation>
    <scope>NUCLEOTIDE SEQUENCE</scope>
    <source>
        <strain evidence="2">Alpha153</strain>
    </source>
</reference>
<feature type="region of interest" description="Disordered" evidence="1">
    <location>
        <begin position="45"/>
        <end position="65"/>
    </location>
</feature>
<name>C6SAY4_NEIME</name>
<sequence length="65" mass="7076">MTAGNKRKCRLKSGFRRHLVCGGLKQEGIPATDKICGKVACDMAKRTRPSSPQGRESGIVRFGND</sequence>
<organism evidence="2">
    <name type="scientific">Neisseria meningitidis alpha153</name>
    <dbReference type="NCBI Taxonomy" id="663926"/>
    <lineage>
        <taxon>Bacteria</taxon>
        <taxon>Pseudomonadati</taxon>
        <taxon>Pseudomonadota</taxon>
        <taxon>Betaproteobacteria</taxon>
        <taxon>Neisseriales</taxon>
        <taxon>Neisseriaceae</taxon>
        <taxon>Neisseria</taxon>
    </lineage>
</organism>
<protein>
    <submittedName>
        <fullName evidence="2">Uncharacterized protein</fullName>
    </submittedName>
</protein>